<keyword evidence="7" id="KW-1185">Reference proteome</keyword>
<evidence type="ECO:0000256" key="4">
    <source>
        <dbReference type="ARBA" id="ARBA00023239"/>
    </source>
</evidence>
<dbReference type="CDD" id="cd01562">
    <property type="entry name" value="Thr-dehyd"/>
    <property type="match status" value="1"/>
</dbReference>
<keyword evidence="3" id="KW-0663">Pyridoxal phosphate</keyword>
<dbReference type="InterPro" id="IPR001926">
    <property type="entry name" value="TrpB-like_PALP"/>
</dbReference>
<dbReference type="Pfam" id="PF00291">
    <property type="entry name" value="PALP"/>
    <property type="match status" value="1"/>
</dbReference>
<evidence type="ECO:0000313" key="6">
    <source>
        <dbReference type="EMBL" id="OHT01466.1"/>
    </source>
</evidence>
<dbReference type="RefSeq" id="XP_068354602.1">
    <property type="nucleotide sequence ID" value="XM_068508075.1"/>
</dbReference>
<organism evidence="6 7">
    <name type="scientific">Tritrichomonas foetus</name>
    <dbReference type="NCBI Taxonomy" id="1144522"/>
    <lineage>
        <taxon>Eukaryota</taxon>
        <taxon>Metamonada</taxon>
        <taxon>Parabasalia</taxon>
        <taxon>Tritrichomonadida</taxon>
        <taxon>Tritrichomonadidae</taxon>
        <taxon>Tritrichomonas</taxon>
    </lineage>
</organism>
<dbReference type="GO" id="GO:0006567">
    <property type="term" value="P:L-threonine catabolic process"/>
    <property type="evidence" value="ECO:0007669"/>
    <property type="project" value="TreeGrafter"/>
</dbReference>
<evidence type="ECO:0000313" key="7">
    <source>
        <dbReference type="Proteomes" id="UP000179807"/>
    </source>
</evidence>
<evidence type="ECO:0000256" key="3">
    <source>
        <dbReference type="ARBA" id="ARBA00022898"/>
    </source>
</evidence>
<evidence type="ECO:0000256" key="1">
    <source>
        <dbReference type="ARBA" id="ARBA00001933"/>
    </source>
</evidence>
<protein>
    <submittedName>
        <fullName evidence="6">Threonine dehydratase family protein</fullName>
    </submittedName>
</protein>
<dbReference type="GO" id="GO:0003941">
    <property type="term" value="F:L-serine ammonia-lyase activity"/>
    <property type="evidence" value="ECO:0007669"/>
    <property type="project" value="TreeGrafter"/>
</dbReference>
<dbReference type="InterPro" id="IPR036052">
    <property type="entry name" value="TrpB-like_PALP_sf"/>
</dbReference>
<sequence length="416" mass="45616">MTDLEVTVEDIHQAAENIKNEALLTPLRKFRTLGQTAGCDQLFLKLECYQRCKSFKFRGALNKIKKIPEGSTVICCSAGNHSQGVALASTICNCKSVIYMPENATVAKVQATQHYGGNVIQKGPSFDDAKAEMTKELEKNPEYIFVPPFDDKDIIAGQGTIGLEILDQLPDVDTVVIPIGGGGLISGVAVAVKSAKKNVRIIGVQMASCPGCFKKFNEYKKHEKRVFAREAPTPLADGIAVKVPGVINFNIIRQLVDDIVIVTEDEVALAVALLAERGKLIVEGSGAAPVAAVLNKKFKFTNNEKICCIISGGNIPLQMLARCIERALFLRKTRVELDVIIPYGTRHMTQMLKVFVDNNVQVISCTTVSHVDTVANKDHYSVVVDFLDPSILKTIQRKFDDFGWSYSIQSTRPVDE</sequence>
<comment type="cofactor">
    <cofactor evidence="1">
        <name>pyridoxal 5'-phosphate</name>
        <dbReference type="ChEBI" id="CHEBI:597326"/>
    </cofactor>
</comment>
<keyword evidence="4" id="KW-0456">Lyase</keyword>
<dbReference type="Proteomes" id="UP000179807">
    <property type="component" value="Unassembled WGS sequence"/>
</dbReference>
<feature type="domain" description="Tryptophan synthase beta chain-like PALP" evidence="5">
    <location>
        <begin position="25"/>
        <end position="312"/>
    </location>
</feature>
<evidence type="ECO:0000256" key="2">
    <source>
        <dbReference type="ARBA" id="ARBA00010869"/>
    </source>
</evidence>
<evidence type="ECO:0000259" key="5">
    <source>
        <dbReference type="Pfam" id="PF00291"/>
    </source>
</evidence>
<dbReference type="VEuPathDB" id="TrichDB:TRFO_31692"/>
<reference evidence="6" key="1">
    <citation type="submission" date="2016-10" db="EMBL/GenBank/DDBJ databases">
        <authorList>
            <person name="Benchimol M."/>
            <person name="Almeida L.G."/>
            <person name="Vasconcelos A.T."/>
            <person name="Perreira-Neves A."/>
            <person name="Rosa I.A."/>
            <person name="Tasca T."/>
            <person name="Bogo M.R."/>
            <person name="de Souza W."/>
        </authorList>
    </citation>
    <scope>NUCLEOTIDE SEQUENCE [LARGE SCALE GENOMIC DNA]</scope>
    <source>
        <strain evidence="6">K</strain>
    </source>
</reference>
<dbReference type="InterPro" id="IPR050147">
    <property type="entry name" value="Ser/Thr_Dehydratase"/>
</dbReference>
<dbReference type="GeneID" id="94842779"/>
<dbReference type="Gene3D" id="3.40.50.1100">
    <property type="match status" value="2"/>
</dbReference>
<gene>
    <name evidence="6" type="ORF">TRFO_31692</name>
</gene>
<dbReference type="GO" id="GO:0006565">
    <property type="term" value="P:L-serine catabolic process"/>
    <property type="evidence" value="ECO:0007669"/>
    <property type="project" value="TreeGrafter"/>
</dbReference>
<name>A0A1J4JRT7_9EUKA</name>
<dbReference type="FunFam" id="3.40.50.1100:FF:000005">
    <property type="entry name" value="Threonine dehydratase catabolic"/>
    <property type="match status" value="1"/>
</dbReference>
<dbReference type="GO" id="GO:0004794">
    <property type="term" value="F:threonine deaminase activity"/>
    <property type="evidence" value="ECO:0007669"/>
    <property type="project" value="TreeGrafter"/>
</dbReference>
<dbReference type="GO" id="GO:0009097">
    <property type="term" value="P:isoleucine biosynthetic process"/>
    <property type="evidence" value="ECO:0007669"/>
    <property type="project" value="TreeGrafter"/>
</dbReference>
<dbReference type="PANTHER" id="PTHR48078">
    <property type="entry name" value="THREONINE DEHYDRATASE, MITOCHONDRIAL-RELATED"/>
    <property type="match status" value="1"/>
</dbReference>
<comment type="caution">
    <text evidence="6">The sequence shown here is derived from an EMBL/GenBank/DDBJ whole genome shotgun (WGS) entry which is preliminary data.</text>
</comment>
<dbReference type="OrthoDB" id="4418812at2759"/>
<accession>A0A1J4JRT7</accession>
<comment type="similarity">
    <text evidence="2">Belongs to the serine/threonine dehydratase family.</text>
</comment>
<dbReference type="AlphaFoldDB" id="A0A1J4JRT7"/>
<dbReference type="SUPFAM" id="SSF53686">
    <property type="entry name" value="Tryptophan synthase beta subunit-like PLP-dependent enzymes"/>
    <property type="match status" value="1"/>
</dbReference>
<dbReference type="FunFam" id="3.40.50.1100:FF:000007">
    <property type="entry name" value="L-threonine dehydratase catabolic TdcB"/>
    <property type="match status" value="1"/>
</dbReference>
<dbReference type="PANTHER" id="PTHR48078:SF19">
    <property type="entry name" value="ACT DOMAIN-CONTAINING PROTEIN"/>
    <property type="match status" value="1"/>
</dbReference>
<proteinExistence type="inferred from homology"/>
<dbReference type="EMBL" id="MLAK01000910">
    <property type="protein sequence ID" value="OHT01466.1"/>
    <property type="molecule type" value="Genomic_DNA"/>
</dbReference>